<keyword evidence="1" id="KW-1133">Transmembrane helix</keyword>
<sequence length="110" mass="11888">MAGAAALGYLAVVNPHDPSAAMPHCPTKLITGLDCPLCGGLRMTHDLLRGDLGAAAHDNLFLLVLLPVLAWWLLRTRGHRAPPRAALWTLVVLAAVWTVVRNLPIWPLHP</sequence>
<keyword evidence="1" id="KW-0812">Transmembrane</keyword>
<accession>A0A9X4LYN9</accession>
<evidence type="ECO:0000313" key="3">
    <source>
        <dbReference type="Proteomes" id="UP001152755"/>
    </source>
</evidence>
<dbReference type="Proteomes" id="UP001152755">
    <property type="component" value="Unassembled WGS sequence"/>
</dbReference>
<gene>
    <name evidence="2" type="ORF">NVS88_03425</name>
</gene>
<keyword evidence="1" id="KW-0472">Membrane</keyword>
<feature type="transmembrane region" description="Helical" evidence="1">
    <location>
        <begin position="52"/>
        <end position="74"/>
    </location>
</feature>
<dbReference type="AlphaFoldDB" id="A0A9X4LYN9"/>
<dbReference type="InterPro" id="IPR021215">
    <property type="entry name" value="DUF2752"/>
</dbReference>
<comment type="caution">
    <text evidence="2">The sequence shown here is derived from an EMBL/GenBank/DDBJ whole genome shotgun (WGS) entry which is preliminary data.</text>
</comment>
<evidence type="ECO:0000256" key="1">
    <source>
        <dbReference type="SAM" id="Phobius"/>
    </source>
</evidence>
<evidence type="ECO:0000313" key="2">
    <source>
        <dbReference type="EMBL" id="MDG3013607.1"/>
    </source>
</evidence>
<reference evidence="2" key="1">
    <citation type="submission" date="2022-08" db="EMBL/GenBank/DDBJ databases">
        <title>Genome analysis of Corynebacteriales strain.</title>
        <authorList>
            <person name="Lee S.D."/>
        </authorList>
    </citation>
    <scope>NUCLEOTIDE SEQUENCE</scope>
    <source>
        <strain evidence="2">D3-21</strain>
    </source>
</reference>
<dbReference type="RefSeq" id="WP_277834718.1">
    <property type="nucleotide sequence ID" value="NZ_JAAIVF010000006.1"/>
</dbReference>
<feature type="transmembrane region" description="Helical" evidence="1">
    <location>
        <begin position="86"/>
        <end position="106"/>
    </location>
</feature>
<keyword evidence="3" id="KW-1185">Reference proteome</keyword>
<name>A0A9X4LYN9_9ACTN</name>
<protein>
    <submittedName>
        <fullName evidence="2">DUF2752 domain-containing protein</fullName>
    </submittedName>
</protein>
<dbReference type="EMBL" id="JANRHA010000001">
    <property type="protein sequence ID" value="MDG3013607.1"/>
    <property type="molecule type" value="Genomic_DNA"/>
</dbReference>
<dbReference type="Pfam" id="PF10825">
    <property type="entry name" value="DUF2752"/>
    <property type="match status" value="1"/>
</dbReference>
<organism evidence="2 3">
    <name type="scientific">Speluncibacter jeojiensis</name>
    <dbReference type="NCBI Taxonomy" id="2710754"/>
    <lineage>
        <taxon>Bacteria</taxon>
        <taxon>Bacillati</taxon>
        <taxon>Actinomycetota</taxon>
        <taxon>Actinomycetes</taxon>
        <taxon>Mycobacteriales</taxon>
        <taxon>Speluncibacteraceae</taxon>
        <taxon>Speluncibacter</taxon>
    </lineage>
</organism>
<proteinExistence type="predicted"/>